<dbReference type="InterPro" id="IPR021005">
    <property type="entry name" value="Znf_CGNR"/>
</dbReference>
<dbReference type="InterPro" id="IPR023286">
    <property type="entry name" value="ABATE_dom_sf"/>
</dbReference>
<proteinExistence type="predicted"/>
<name>A0ABU2RWC6_9ACTN</name>
<dbReference type="Proteomes" id="UP001183615">
    <property type="component" value="Unassembled WGS sequence"/>
</dbReference>
<dbReference type="EMBL" id="JAVREV010000001">
    <property type="protein sequence ID" value="MDT0441047.1"/>
    <property type="molecule type" value="Genomic_DNA"/>
</dbReference>
<dbReference type="Gene3D" id="1.10.3300.10">
    <property type="entry name" value="Jann2411-like domain"/>
    <property type="match status" value="1"/>
</dbReference>
<protein>
    <submittedName>
        <fullName evidence="2">ABATE domain-containing protein</fullName>
    </submittedName>
</protein>
<sequence>MSATTPGPAGPGGRLALALALTIRHDGHGGVADDLLTPEGLTAWVRAQAAPPHDAPDAAAFTADARALDAVRDLRAAVRTLFARAVRPGPPSRADAHRLLPEPVAVARLNAAAALAPAAPALHWPPEAEAPVLRSAVPADRDPAERLLAALAREAVAFLTGPERALLRACQGPRCVRYFVKDHPRQEWCKPSCGNRARVARHHRRHRAEPAAE</sequence>
<dbReference type="PANTHER" id="PTHR35525:SF3">
    <property type="entry name" value="BLL6575 PROTEIN"/>
    <property type="match status" value="1"/>
</dbReference>
<dbReference type="Pfam" id="PF07336">
    <property type="entry name" value="ABATE"/>
    <property type="match status" value="1"/>
</dbReference>
<dbReference type="Pfam" id="PF11706">
    <property type="entry name" value="zf-CGNR"/>
    <property type="match status" value="1"/>
</dbReference>
<evidence type="ECO:0000313" key="3">
    <source>
        <dbReference type="Proteomes" id="UP001183615"/>
    </source>
</evidence>
<comment type="caution">
    <text evidence="2">The sequence shown here is derived from an EMBL/GenBank/DDBJ whole genome shotgun (WGS) entry which is preliminary data.</text>
</comment>
<dbReference type="RefSeq" id="WP_311614534.1">
    <property type="nucleotide sequence ID" value="NZ_JAVREV010000001.1"/>
</dbReference>
<gene>
    <name evidence="2" type="ORF">RM779_00310</name>
</gene>
<accession>A0ABU2RWC6</accession>
<dbReference type="InterPro" id="IPR010852">
    <property type="entry name" value="ABATE"/>
</dbReference>
<evidence type="ECO:0000259" key="1">
    <source>
        <dbReference type="Pfam" id="PF11706"/>
    </source>
</evidence>
<organism evidence="2 3">
    <name type="scientific">Streptomyces johnsoniae</name>
    <dbReference type="NCBI Taxonomy" id="3075532"/>
    <lineage>
        <taxon>Bacteria</taxon>
        <taxon>Bacillati</taxon>
        <taxon>Actinomycetota</taxon>
        <taxon>Actinomycetes</taxon>
        <taxon>Kitasatosporales</taxon>
        <taxon>Streptomycetaceae</taxon>
        <taxon>Streptomyces</taxon>
    </lineage>
</organism>
<evidence type="ECO:0000313" key="2">
    <source>
        <dbReference type="EMBL" id="MDT0441047.1"/>
    </source>
</evidence>
<dbReference type="SUPFAM" id="SSF160904">
    <property type="entry name" value="Jann2411-like"/>
    <property type="match status" value="1"/>
</dbReference>
<feature type="domain" description="Zinc finger CGNR" evidence="1">
    <location>
        <begin position="167"/>
        <end position="206"/>
    </location>
</feature>
<keyword evidence="3" id="KW-1185">Reference proteome</keyword>
<dbReference type="PANTHER" id="PTHR35525">
    <property type="entry name" value="BLL6575 PROTEIN"/>
    <property type="match status" value="1"/>
</dbReference>
<reference evidence="3" key="1">
    <citation type="submission" date="2023-07" db="EMBL/GenBank/DDBJ databases">
        <title>30 novel species of actinomycetes from the DSMZ collection.</title>
        <authorList>
            <person name="Nouioui I."/>
        </authorList>
    </citation>
    <scope>NUCLEOTIDE SEQUENCE [LARGE SCALE GENOMIC DNA]</scope>
    <source>
        <strain evidence="3">DSM 41886</strain>
    </source>
</reference>